<keyword evidence="3 7" id="KW-0732">Signal</keyword>
<comment type="caution">
    <text evidence="8">The sequence shown here is derived from an EMBL/GenBank/DDBJ whole genome shotgun (WGS) entry which is preliminary data.</text>
</comment>
<evidence type="ECO:0000256" key="7">
    <source>
        <dbReference type="SAM" id="SignalP"/>
    </source>
</evidence>
<feature type="signal peptide" evidence="7">
    <location>
        <begin position="1"/>
        <end position="23"/>
    </location>
</feature>
<sequence length="193" mass="20679">MISRGLKLLTGLVVSTFCITACADPYEKNSPTDTTIGAETLKIRPALEDEVNALEQGMVEIGTAVTTLDPTVQWQWNRELGAVGCSKPFDKTDGLRALLPHYYSPSPISDDVWPQAVEATRIVAARFGATEMQVFQDKPGNHDVRFYAEDGTVIGIGSQVAASITAHSGCRVPGPGWNTLLTPTSAPPSPVPR</sequence>
<evidence type="ECO:0000256" key="3">
    <source>
        <dbReference type="ARBA" id="ARBA00022729"/>
    </source>
</evidence>
<dbReference type="Pfam" id="PF16708">
    <property type="entry name" value="LppA"/>
    <property type="match status" value="1"/>
</dbReference>
<keyword evidence="5" id="KW-0564">Palmitate</keyword>
<proteinExistence type="predicted"/>
<evidence type="ECO:0000256" key="2">
    <source>
        <dbReference type="ARBA" id="ARBA00022475"/>
    </source>
</evidence>
<keyword evidence="6" id="KW-0449">Lipoprotein</keyword>
<keyword evidence="4" id="KW-0472">Membrane</keyword>
<dbReference type="Gene3D" id="3.30.2030.20">
    <property type="match status" value="1"/>
</dbReference>
<feature type="chain" id="PRO_5032634402" description="Lipoprotein LppV" evidence="7">
    <location>
        <begin position="24"/>
        <end position="193"/>
    </location>
</feature>
<keyword evidence="9" id="KW-1185">Reference proteome</keyword>
<name>A0A849C135_9NOCA</name>
<reference evidence="8 9" key="1">
    <citation type="submission" date="2020-05" db="EMBL/GenBank/DDBJ databases">
        <title>MicrobeNet Type strains.</title>
        <authorList>
            <person name="Nicholson A.C."/>
        </authorList>
    </citation>
    <scope>NUCLEOTIDE SEQUENCE [LARGE SCALE GENOMIC DNA]</scope>
    <source>
        <strain evidence="8 9">JCM 3224</strain>
    </source>
</reference>
<gene>
    <name evidence="8" type="ORF">HLB23_21145</name>
</gene>
<protein>
    <recommendedName>
        <fullName evidence="10">Lipoprotein LppV</fullName>
    </recommendedName>
</protein>
<evidence type="ECO:0000256" key="1">
    <source>
        <dbReference type="ARBA" id="ARBA00004193"/>
    </source>
</evidence>
<accession>A0A849C135</accession>
<dbReference type="RefSeq" id="WP_169815017.1">
    <property type="nucleotide sequence ID" value="NZ_JABELX010000007.1"/>
</dbReference>
<evidence type="ECO:0008006" key="10">
    <source>
        <dbReference type="Google" id="ProtNLM"/>
    </source>
</evidence>
<evidence type="ECO:0000256" key="4">
    <source>
        <dbReference type="ARBA" id="ARBA00023136"/>
    </source>
</evidence>
<evidence type="ECO:0000256" key="6">
    <source>
        <dbReference type="ARBA" id="ARBA00023288"/>
    </source>
</evidence>
<dbReference type="GO" id="GO:0005886">
    <property type="term" value="C:plasma membrane"/>
    <property type="evidence" value="ECO:0007669"/>
    <property type="project" value="UniProtKB-SubCell"/>
</dbReference>
<evidence type="ECO:0000313" key="9">
    <source>
        <dbReference type="Proteomes" id="UP000586827"/>
    </source>
</evidence>
<comment type="subcellular location">
    <subcellularLocation>
        <location evidence="1">Cell membrane</location>
        <topology evidence="1">Lipid-anchor</topology>
    </subcellularLocation>
</comment>
<organism evidence="8 9">
    <name type="scientific">Nocardia uniformis</name>
    <dbReference type="NCBI Taxonomy" id="53432"/>
    <lineage>
        <taxon>Bacteria</taxon>
        <taxon>Bacillati</taxon>
        <taxon>Actinomycetota</taxon>
        <taxon>Actinomycetes</taxon>
        <taxon>Mycobacteriales</taxon>
        <taxon>Nocardiaceae</taxon>
        <taxon>Nocardia</taxon>
    </lineage>
</organism>
<dbReference type="EMBL" id="JABELX010000007">
    <property type="protein sequence ID" value="NNH72334.1"/>
    <property type="molecule type" value="Genomic_DNA"/>
</dbReference>
<dbReference type="InterPro" id="IPR032018">
    <property type="entry name" value="LppA/LppB/LprP"/>
</dbReference>
<evidence type="ECO:0000256" key="5">
    <source>
        <dbReference type="ARBA" id="ARBA00023139"/>
    </source>
</evidence>
<dbReference type="Proteomes" id="UP000586827">
    <property type="component" value="Unassembled WGS sequence"/>
</dbReference>
<evidence type="ECO:0000313" key="8">
    <source>
        <dbReference type="EMBL" id="NNH72334.1"/>
    </source>
</evidence>
<dbReference type="AlphaFoldDB" id="A0A849C135"/>
<keyword evidence="2" id="KW-1003">Cell membrane</keyword>